<name>A0A8C5FAV4_GADMO</name>
<dbReference type="AlphaFoldDB" id="A0A8C5FAV4"/>
<evidence type="ECO:0000256" key="1">
    <source>
        <dbReference type="SAM" id="MobiDB-lite"/>
    </source>
</evidence>
<sequence>MCSCFLCVHVSYVFMFPMCSCFLCVHVSYVFMFQQRLSLDVCTNPNEPNEGSNPPTCPRRHTAGVTHLGPVCVWAGPAGAPRGGRGLRRPPAGPAGGRWASAPGASGCGT</sequence>
<protein>
    <submittedName>
        <fullName evidence="3">Uncharacterized protein</fullName>
    </submittedName>
</protein>
<keyword evidence="4" id="KW-1185">Reference proteome</keyword>
<dbReference type="Proteomes" id="UP000694546">
    <property type="component" value="Chromosome 3"/>
</dbReference>
<organism evidence="3 4">
    <name type="scientific">Gadus morhua</name>
    <name type="common">Atlantic cod</name>
    <dbReference type="NCBI Taxonomy" id="8049"/>
    <lineage>
        <taxon>Eukaryota</taxon>
        <taxon>Metazoa</taxon>
        <taxon>Chordata</taxon>
        <taxon>Craniata</taxon>
        <taxon>Vertebrata</taxon>
        <taxon>Euteleostomi</taxon>
        <taxon>Actinopterygii</taxon>
        <taxon>Neopterygii</taxon>
        <taxon>Teleostei</taxon>
        <taxon>Neoteleostei</taxon>
        <taxon>Acanthomorphata</taxon>
        <taxon>Zeiogadaria</taxon>
        <taxon>Gadariae</taxon>
        <taxon>Gadiformes</taxon>
        <taxon>Gadoidei</taxon>
        <taxon>Gadidae</taxon>
        <taxon>Gadus</taxon>
    </lineage>
</organism>
<reference evidence="3" key="2">
    <citation type="submission" date="2025-09" db="UniProtKB">
        <authorList>
            <consortium name="Ensembl"/>
        </authorList>
    </citation>
    <scope>IDENTIFICATION</scope>
</reference>
<evidence type="ECO:0000313" key="4">
    <source>
        <dbReference type="Proteomes" id="UP000694546"/>
    </source>
</evidence>
<evidence type="ECO:0000313" key="3">
    <source>
        <dbReference type="Ensembl" id="ENSGMOP00000023120.1"/>
    </source>
</evidence>
<feature type="region of interest" description="Disordered" evidence="1">
    <location>
        <begin position="79"/>
        <end position="110"/>
    </location>
</feature>
<keyword evidence="2" id="KW-1133">Transmembrane helix</keyword>
<feature type="compositionally biased region" description="Low complexity" evidence="1">
    <location>
        <begin position="97"/>
        <end position="110"/>
    </location>
</feature>
<feature type="transmembrane region" description="Helical" evidence="2">
    <location>
        <begin position="12"/>
        <end position="31"/>
    </location>
</feature>
<keyword evidence="2" id="KW-0812">Transmembrane</keyword>
<reference evidence="3" key="1">
    <citation type="submission" date="2025-08" db="UniProtKB">
        <authorList>
            <consortium name="Ensembl"/>
        </authorList>
    </citation>
    <scope>IDENTIFICATION</scope>
</reference>
<accession>A0A8C5FAV4</accession>
<evidence type="ECO:0000256" key="2">
    <source>
        <dbReference type="SAM" id="Phobius"/>
    </source>
</evidence>
<keyword evidence="2" id="KW-0472">Membrane</keyword>
<dbReference type="Ensembl" id="ENSGMOT00000029912.1">
    <property type="protein sequence ID" value="ENSGMOP00000023120.1"/>
    <property type="gene ID" value="ENSGMOG00000030194.1"/>
</dbReference>
<proteinExistence type="predicted"/>